<proteinExistence type="predicted"/>
<feature type="signal peptide" evidence="1">
    <location>
        <begin position="1"/>
        <end position="23"/>
    </location>
</feature>
<gene>
    <name evidence="2" type="ORF">G4223_19470</name>
</gene>
<keyword evidence="1" id="KW-0732">Signal</keyword>
<comment type="caution">
    <text evidence="2">The sequence shown here is derived from an EMBL/GenBank/DDBJ whole genome shotgun (WGS) entry which is preliminary data.</text>
</comment>
<protein>
    <submittedName>
        <fullName evidence="2">Uncharacterized protein</fullName>
    </submittedName>
</protein>
<reference evidence="2 3" key="1">
    <citation type="submission" date="2020-02" db="EMBL/GenBank/DDBJ databases">
        <authorList>
            <person name="Dziuba M."/>
            <person name="Kuznetsov B."/>
            <person name="Mardanov A."/>
            <person name="Ravin N."/>
            <person name="Grouzdev D."/>
        </authorList>
    </citation>
    <scope>NUCLEOTIDE SEQUENCE [LARGE SCALE GENOMIC DNA]</scope>
    <source>
        <strain evidence="2 3">SpK</strain>
    </source>
</reference>
<accession>A0A7C9QYB5</accession>
<sequence length="197" mass="21561">MTDIRKVFAMAAVAMALSAPTWADGVEAPAVGTSWGTKCTGNNAAERTWKVVRNDGEAVRIEAEDGSFAEAPIWGWAMGFNTSNDFGSGKFLNEPEDDDLKKVATLEVGKSFAGYVRQTGPAGTNQHRYDVSIKERGQRETPFGPVEAVKVVTTYGNNFWNATRTVWYAPELKLAISNDFESNRGQKSNCQVTTRPQ</sequence>
<organism evidence="2 3">
    <name type="scientific">Magnetospirillum aberrantis SpK</name>
    <dbReference type="NCBI Taxonomy" id="908842"/>
    <lineage>
        <taxon>Bacteria</taxon>
        <taxon>Pseudomonadati</taxon>
        <taxon>Pseudomonadota</taxon>
        <taxon>Alphaproteobacteria</taxon>
        <taxon>Rhodospirillales</taxon>
        <taxon>Rhodospirillaceae</taxon>
        <taxon>Magnetospirillum</taxon>
    </lineage>
</organism>
<evidence type="ECO:0000313" key="2">
    <source>
        <dbReference type="EMBL" id="NFV82296.1"/>
    </source>
</evidence>
<feature type="chain" id="PRO_5028929059" evidence="1">
    <location>
        <begin position="24"/>
        <end position="197"/>
    </location>
</feature>
<dbReference type="AlphaFoldDB" id="A0A7C9QYB5"/>
<name>A0A7C9QYB5_9PROT</name>
<dbReference type="RefSeq" id="WP_163683175.1">
    <property type="nucleotide sequence ID" value="NZ_JAAIYP010000047.1"/>
</dbReference>
<keyword evidence="3" id="KW-1185">Reference proteome</keyword>
<dbReference type="EMBL" id="JAAIYP010000047">
    <property type="protein sequence ID" value="NFV82296.1"/>
    <property type="molecule type" value="Genomic_DNA"/>
</dbReference>
<evidence type="ECO:0000313" key="3">
    <source>
        <dbReference type="Proteomes" id="UP000480684"/>
    </source>
</evidence>
<dbReference type="Proteomes" id="UP000480684">
    <property type="component" value="Unassembled WGS sequence"/>
</dbReference>
<evidence type="ECO:0000256" key="1">
    <source>
        <dbReference type="SAM" id="SignalP"/>
    </source>
</evidence>